<dbReference type="AlphaFoldDB" id="A0A9D4SZG0"/>
<feature type="domain" description="Sema" evidence="4">
    <location>
        <begin position="740"/>
        <end position="925"/>
    </location>
</feature>
<dbReference type="Proteomes" id="UP000821837">
    <property type="component" value="Chromosome 3"/>
</dbReference>
<protein>
    <recommendedName>
        <fullName evidence="4">Sema domain-containing protein</fullName>
    </recommendedName>
</protein>
<feature type="compositionally biased region" description="Low complexity" evidence="2">
    <location>
        <begin position="1"/>
        <end position="22"/>
    </location>
</feature>
<dbReference type="SUPFAM" id="SSF101912">
    <property type="entry name" value="Sema domain"/>
    <property type="match status" value="2"/>
</dbReference>
<keyword evidence="3" id="KW-0472">Membrane</keyword>
<dbReference type="InterPro" id="IPR036352">
    <property type="entry name" value="Semap_dom_sf"/>
</dbReference>
<evidence type="ECO:0000256" key="1">
    <source>
        <dbReference type="PROSITE-ProRule" id="PRU00352"/>
    </source>
</evidence>
<dbReference type="Pfam" id="PF01403">
    <property type="entry name" value="Sema"/>
    <property type="match status" value="2"/>
</dbReference>
<comment type="caution">
    <text evidence="1">Lacks conserved residue(s) required for the propagation of feature annotation.</text>
</comment>
<evidence type="ECO:0000256" key="3">
    <source>
        <dbReference type="SAM" id="Phobius"/>
    </source>
</evidence>
<dbReference type="PANTHER" id="PTHR11036">
    <property type="entry name" value="SEMAPHORIN"/>
    <property type="match status" value="1"/>
</dbReference>
<sequence length="966" mass="104979">MSTSGSSSAASDAESRSSRALSGPDDDERPDQQPAAAGETGAASGHWQEPDAVRVKAPYAYMICGALLAMLVTGFLGSVVTLIVLPSCLRGQEDVRPEKLFQLPLDDITSPNLKLGKDVDCRNHICVVQPIRDGSTLYICGTNSRAPTDWQVQAADLTLVPAADQVPMVGTNVSEQAQGRCPYYVYQTSESLWLDDAPSTGISSVVALTALSTGQYGFFRYGVPNPRGLLLLSTDSSAVQKPDLVGAFSTTEHAYFVFREEGIERKACGARNLSTVARVCKNEVGISTQNADPWTSLMKVRLRCIDSAAANFSFDEIHASHWVRDLESGVLFGAFVSVTRTWAGAANFDSAVCAFSLQDIEEEFASSTFYELIQRDIYTLSRPLHLSQVLSPRPGVTCPPGPRTMSSADARFWVTHPLVTKTPKQRHNRPFYAHAGVAIRSLVAFVLNETWGAWVSSRQGEEYSAYRPLTVVLVMMAMVVSAILGSVLTLLAALSSSSGNTPDVSTVEGATENFPDSIGRDTPTTTIRIMPPTMPSPTTQTTAVTLPVKVFTLGKLYYRSAHVDDDRGHLFVGAMSFICLPLRKVSITAQHWEQLGKDVDCRNHIREVQPIRDGSTLYVCGTNSRSPTDWQVRASDLTLVPAAERVVIDGSNETGKAEGRCSYFVSENNPPLWLDDAPSPGVSSVVAMWRFRNGRSAIYRSAVPNVDPNVPAYSFLLTDPSDTAKFNDASDWLPDLEGGVLFGAFVTFNHGYPDSAVCAFRLEDIERAFNGTSFYELSLSRTSLSKIVRPNSAAYPGTGSACVSDSRTLPPTGPDFLSSHPLLAVPPKQRHDRPFFALPGVAFSGVVAFVLNEAWGSWLVCYVATATGLVMKIAEEIVAVGQTPVPAELVDAFNTTTEPIIKMLVSQKHRSLYVFSDNDVRQYSLDACEERHLECIACVRDPFCGWADTRCLRHVDGPAATTTRTC</sequence>
<dbReference type="InterPro" id="IPR015943">
    <property type="entry name" value="WD40/YVTN_repeat-like_dom_sf"/>
</dbReference>
<name>A0A9D4SZG0_RHISA</name>
<feature type="region of interest" description="Disordered" evidence="2">
    <location>
        <begin position="1"/>
        <end position="49"/>
    </location>
</feature>
<keyword evidence="6" id="KW-1185">Reference proteome</keyword>
<dbReference type="PANTHER" id="PTHR11036:SF127">
    <property type="entry name" value="SEMAPHORIN-1A"/>
    <property type="match status" value="1"/>
</dbReference>
<dbReference type="GO" id="GO:0030215">
    <property type="term" value="F:semaphorin receptor binding"/>
    <property type="evidence" value="ECO:0007669"/>
    <property type="project" value="InterPro"/>
</dbReference>
<dbReference type="PROSITE" id="PS51004">
    <property type="entry name" value="SEMA"/>
    <property type="match status" value="2"/>
</dbReference>
<feature type="region of interest" description="Disordered" evidence="2">
    <location>
        <begin position="497"/>
        <end position="521"/>
    </location>
</feature>
<feature type="domain" description="Sema" evidence="4">
    <location>
        <begin position="1"/>
        <end position="516"/>
    </location>
</feature>
<dbReference type="GO" id="GO:0071526">
    <property type="term" value="P:semaphorin-plexin signaling pathway"/>
    <property type="evidence" value="ECO:0007669"/>
    <property type="project" value="TreeGrafter"/>
</dbReference>
<dbReference type="GO" id="GO:0007411">
    <property type="term" value="P:axon guidance"/>
    <property type="evidence" value="ECO:0007669"/>
    <property type="project" value="TreeGrafter"/>
</dbReference>
<keyword evidence="3" id="KW-1133">Transmembrane helix</keyword>
<evidence type="ECO:0000313" key="6">
    <source>
        <dbReference type="Proteomes" id="UP000821837"/>
    </source>
</evidence>
<proteinExistence type="predicted"/>
<dbReference type="InterPro" id="IPR027231">
    <property type="entry name" value="Semaphorin"/>
</dbReference>
<evidence type="ECO:0000256" key="2">
    <source>
        <dbReference type="SAM" id="MobiDB-lite"/>
    </source>
</evidence>
<reference evidence="5" key="1">
    <citation type="journal article" date="2020" name="Cell">
        <title>Large-Scale Comparative Analyses of Tick Genomes Elucidate Their Genetic Diversity and Vector Capacities.</title>
        <authorList>
            <consortium name="Tick Genome and Microbiome Consortium (TIGMIC)"/>
            <person name="Jia N."/>
            <person name="Wang J."/>
            <person name="Shi W."/>
            <person name="Du L."/>
            <person name="Sun Y."/>
            <person name="Zhan W."/>
            <person name="Jiang J.F."/>
            <person name="Wang Q."/>
            <person name="Zhang B."/>
            <person name="Ji P."/>
            <person name="Bell-Sakyi L."/>
            <person name="Cui X.M."/>
            <person name="Yuan T.T."/>
            <person name="Jiang B.G."/>
            <person name="Yang W.F."/>
            <person name="Lam T.T."/>
            <person name="Chang Q.C."/>
            <person name="Ding S.J."/>
            <person name="Wang X.J."/>
            <person name="Zhu J.G."/>
            <person name="Ruan X.D."/>
            <person name="Zhao L."/>
            <person name="Wei J.T."/>
            <person name="Ye R.Z."/>
            <person name="Que T.C."/>
            <person name="Du C.H."/>
            <person name="Zhou Y.H."/>
            <person name="Cheng J.X."/>
            <person name="Dai P.F."/>
            <person name="Guo W.B."/>
            <person name="Han X.H."/>
            <person name="Huang E.J."/>
            <person name="Li L.F."/>
            <person name="Wei W."/>
            <person name="Gao Y.C."/>
            <person name="Liu J.Z."/>
            <person name="Shao H.Z."/>
            <person name="Wang X."/>
            <person name="Wang C.C."/>
            <person name="Yang T.C."/>
            <person name="Huo Q.B."/>
            <person name="Li W."/>
            <person name="Chen H.Y."/>
            <person name="Chen S.E."/>
            <person name="Zhou L.G."/>
            <person name="Ni X.B."/>
            <person name="Tian J.H."/>
            <person name="Sheng Y."/>
            <person name="Liu T."/>
            <person name="Pan Y.S."/>
            <person name="Xia L.Y."/>
            <person name="Li J."/>
            <person name="Zhao F."/>
            <person name="Cao W.C."/>
        </authorList>
    </citation>
    <scope>NUCLEOTIDE SEQUENCE</scope>
    <source>
        <strain evidence="5">Rsan-2018</strain>
    </source>
</reference>
<gene>
    <name evidence="5" type="ORF">HPB52_017614</name>
</gene>
<evidence type="ECO:0000259" key="4">
    <source>
        <dbReference type="PROSITE" id="PS51004"/>
    </source>
</evidence>
<dbReference type="SMART" id="SM00630">
    <property type="entry name" value="Sema"/>
    <property type="match status" value="1"/>
</dbReference>
<dbReference type="GO" id="GO:0005886">
    <property type="term" value="C:plasma membrane"/>
    <property type="evidence" value="ECO:0007669"/>
    <property type="project" value="TreeGrafter"/>
</dbReference>
<evidence type="ECO:0000313" key="5">
    <source>
        <dbReference type="EMBL" id="KAH7962715.1"/>
    </source>
</evidence>
<organism evidence="5 6">
    <name type="scientific">Rhipicephalus sanguineus</name>
    <name type="common">Brown dog tick</name>
    <name type="synonym">Ixodes sanguineus</name>
    <dbReference type="NCBI Taxonomy" id="34632"/>
    <lineage>
        <taxon>Eukaryota</taxon>
        <taxon>Metazoa</taxon>
        <taxon>Ecdysozoa</taxon>
        <taxon>Arthropoda</taxon>
        <taxon>Chelicerata</taxon>
        <taxon>Arachnida</taxon>
        <taxon>Acari</taxon>
        <taxon>Parasitiformes</taxon>
        <taxon>Ixodida</taxon>
        <taxon>Ixodoidea</taxon>
        <taxon>Ixodidae</taxon>
        <taxon>Rhipicephalinae</taxon>
        <taxon>Rhipicephalus</taxon>
        <taxon>Rhipicephalus</taxon>
    </lineage>
</organism>
<dbReference type="Gene3D" id="2.130.10.10">
    <property type="entry name" value="YVTN repeat-like/Quinoprotein amine dehydrogenase"/>
    <property type="match status" value="3"/>
</dbReference>
<comment type="caution">
    <text evidence="5">The sequence shown here is derived from an EMBL/GenBank/DDBJ whole genome shotgun (WGS) entry which is preliminary data.</text>
</comment>
<dbReference type="GO" id="GO:0030335">
    <property type="term" value="P:positive regulation of cell migration"/>
    <property type="evidence" value="ECO:0007669"/>
    <property type="project" value="TreeGrafter"/>
</dbReference>
<accession>A0A9D4SZG0</accession>
<dbReference type="InterPro" id="IPR001627">
    <property type="entry name" value="Semap_dom"/>
</dbReference>
<keyword evidence="3" id="KW-0812">Transmembrane</keyword>
<dbReference type="VEuPathDB" id="VectorBase:RSAN_054682"/>
<dbReference type="GO" id="GO:0045499">
    <property type="term" value="F:chemorepellent activity"/>
    <property type="evidence" value="ECO:0007669"/>
    <property type="project" value="TreeGrafter"/>
</dbReference>
<dbReference type="EMBL" id="JABSTV010001249">
    <property type="protein sequence ID" value="KAH7962715.1"/>
    <property type="molecule type" value="Genomic_DNA"/>
</dbReference>
<feature type="transmembrane region" description="Helical" evidence="3">
    <location>
        <begin position="59"/>
        <end position="85"/>
    </location>
</feature>
<reference evidence="5" key="2">
    <citation type="submission" date="2021-09" db="EMBL/GenBank/DDBJ databases">
        <authorList>
            <person name="Jia N."/>
            <person name="Wang J."/>
            <person name="Shi W."/>
            <person name="Du L."/>
            <person name="Sun Y."/>
            <person name="Zhan W."/>
            <person name="Jiang J."/>
            <person name="Wang Q."/>
            <person name="Zhang B."/>
            <person name="Ji P."/>
            <person name="Sakyi L.B."/>
            <person name="Cui X."/>
            <person name="Yuan T."/>
            <person name="Jiang B."/>
            <person name="Yang W."/>
            <person name="Lam T.T.-Y."/>
            <person name="Chang Q."/>
            <person name="Ding S."/>
            <person name="Wang X."/>
            <person name="Zhu J."/>
            <person name="Ruan X."/>
            <person name="Zhao L."/>
            <person name="Wei J."/>
            <person name="Que T."/>
            <person name="Du C."/>
            <person name="Cheng J."/>
            <person name="Dai P."/>
            <person name="Han X."/>
            <person name="Huang E."/>
            <person name="Gao Y."/>
            <person name="Liu J."/>
            <person name="Shao H."/>
            <person name="Ye R."/>
            <person name="Li L."/>
            <person name="Wei W."/>
            <person name="Wang X."/>
            <person name="Wang C."/>
            <person name="Huo Q."/>
            <person name="Li W."/>
            <person name="Guo W."/>
            <person name="Chen H."/>
            <person name="Chen S."/>
            <person name="Zhou L."/>
            <person name="Zhou L."/>
            <person name="Ni X."/>
            <person name="Tian J."/>
            <person name="Zhou Y."/>
            <person name="Sheng Y."/>
            <person name="Liu T."/>
            <person name="Pan Y."/>
            <person name="Xia L."/>
            <person name="Li J."/>
            <person name="Zhao F."/>
            <person name="Cao W."/>
        </authorList>
    </citation>
    <scope>NUCLEOTIDE SEQUENCE</scope>
    <source>
        <strain evidence="5">Rsan-2018</strain>
        <tissue evidence="5">Larvae</tissue>
    </source>
</reference>